<evidence type="ECO:0000259" key="5">
    <source>
        <dbReference type="PROSITE" id="PS50043"/>
    </source>
</evidence>
<dbReference type="InterPro" id="IPR036388">
    <property type="entry name" value="WH-like_DNA-bd_sf"/>
</dbReference>
<keyword evidence="3" id="KW-0010">Activator</keyword>
<dbReference type="PROSITE" id="PS50043">
    <property type="entry name" value="HTH_LUXR_2"/>
    <property type="match status" value="1"/>
</dbReference>
<dbReference type="GeneID" id="301146706"/>
<evidence type="ECO:0000256" key="2">
    <source>
        <dbReference type="ARBA" id="ARBA00023125"/>
    </source>
</evidence>
<dbReference type="Pfam" id="PF00196">
    <property type="entry name" value="GerE"/>
    <property type="match status" value="1"/>
</dbReference>
<reference evidence="6 7" key="1">
    <citation type="submission" date="2024-11" db="EMBL/GenBank/DDBJ databases">
        <title>Draft genomes of five putative biosurfactant-producing Serratia sp. isolates from Laguna de Bay, Philippines.</title>
        <authorList>
            <person name="Lantican N."/>
            <person name="Barredo G.A."/>
            <person name="Rosana A."/>
            <person name="Siababa A.C."/>
            <person name="Montecillo A."/>
        </authorList>
    </citation>
    <scope>NUCLEOTIDE SEQUENCE [LARGE SCALE GENOMIC DNA]</scope>
    <source>
        <strain evidence="6 7">WS11a</strain>
    </source>
</reference>
<proteinExistence type="predicted"/>
<protein>
    <submittedName>
        <fullName evidence="6">Response regulator transcription factor</fullName>
    </submittedName>
</protein>
<dbReference type="InterPro" id="IPR000792">
    <property type="entry name" value="Tscrpt_reg_LuxR_C"/>
</dbReference>
<keyword evidence="1" id="KW-0805">Transcription regulation</keyword>
<keyword evidence="2" id="KW-0238">DNA-binding</keyword>
<dbReference type="CDD" id="cd06170">
    <property type="entry name" value="LuxR_C_like"/>
    <property type="match status" value="1"/>
</dbReference>
<feature type="domain" description="HTH luxR-type" evidence="5">
    <location>
        <begin position="132"/>
        <end position="197"/>
    </location>
</feature>
<comment type="caution">
    <text evidence="6">The sequence shown here is derived from an EMBL/GenBank/DDBJ whole genome shotgun (WGS) entry which is preliminary data.</text>
</comment>
<dbReference type="SMART" id="SM00421">
    <property type="entry name" value="HTH_LUXR"/>
    <property type="match status" value="1"/>
</dbReference>
<dbReference type="EMBL" id="JBJHGH010000001">
    <property type="protein sequence ID" value="MFK8974075.1"/>
    <property type="molecule type" value="Genomic_DNA"/>
</dbReference>
<gene>
    <name evidence="6" type="ORF">ACJBEI_02505</name>
</gene>
<dbReference type="SUPFAM" id="SSF46894">
    <property type="entry name" value="C-terminal effector domain of the bipartite response regulators"/>
    <property type="match status" value="1"/>
</dbReference>
<accession>A0ABW8QGI8</accession>
<dbReference type="Gene3D" id="1.10.10.10">
    <property type="entry name" value="Winged helix-like DNA-binding domain superfamily/Winged helix DNA-binding domain"/>
    <property type="match status" value="1"/>
</dbReference>
<dbReference type="PANTHER" id="PTHR44688:SF16">
    <property type="entry name" value="DNA-BINDING TRANSCRIPTIONAL ACTIVATOR DEVR_DOSR"/>
    <property type="match status" value="1"/>
</dbReference>
<dbReference type="Proteomes" id="UP001622968">
    <property type="component" value="Unassembled WGS sequence"/>
</dbReference>
<dbReference type="InterPro" id="IPR016032">
    <property type="entry name" value="Sig_transdc_resp-reg_C-effctor"/>
</dbReference>
<sequence>MEKVPMGNSLSLAFIDNDRFFIEGLQRVLLSYFARRAIPVRLLDPAAAAQADMVFQSVERDWQARFCLRAAEGGKQINFSLRAPDDTRWRDKPRCISESGVIFRNDTIGLVLSRVEQALALQTSDSEARRCYWCERQRITRREQDVMRYLAWEMPPTAIARYLALSVKTVSNHKQAAMRKLGFKRNVDLYHWLRQGGLKTVERARGEGCGSGARLGAGTAAASIQQRHRAEEQ</sequence>
<dbReference type="PANTHER" id="PTHR44688">
    <property type="entry name" value="DNA-BINDING TRANSCRIPTIONAL ACTIVATOR DEVR_DOSR"/>
    <property type="match status" value="1"/>
</dbReference>
<keyword evidence="4" id="KW-0804">Transcription</keyword>
<organism evidence="6 7">
    <name type="scientific">Serratia sarumanii</name>
    <dbReference type="NCBI Taxonomy" id="3020826"/>
    <lineage>
        <taxon>Bacteria</taxon>
        <taxon>Pseudomonadati</taxon>
        <taxon>Pseudomonadota</taxon>
        <taxon>Gammaproteobacteria</taxon>
        <taxon>Enterobacterales</taxon>
        <taxon>Yersiniaceae</taxon>
        <taxon>Serratia</taxon>
    </lineage>
</organism>
<evidence type="ECO:0000256" key="3">
    <source>
        <dbReference type="ARBA" id="ARBA00023159"/>
    </source>
</evidence>
<keyword evidence="7" id="KW-1185">Reference proteome</keyword>
<evidence type="ECO:0000256" key="4">
    <source>
        <dbReference type="ARBA" id="ARBA00023163"/>
    </source>
</evidence>
<evidence type="ECO:0000313" key="7">
    <source>
        <dbReference type="Proteomes" id="UP001622968"/>
    </source>
</evidence>
<dbReference type="RefSeq" id="WP_080281286.1">
    <property type="nucleotide sequence ID" value="NZ_CP124750.1"/>
</dbReference>
<name>A0ABW8QGI8_9GAMM</name>
<evidence type="ECO:0000313" key="6">
    <source>
        <dbReference type="EMBL" id="MFK8974075.1"/>
    </source>
</evidence>
<evidence type="ECO:0000256" key="1">
    <source>
        <dbReference type="ARBA" id="ARBA00023015"/>
    </source>
</evidence>